<dbReference type="SUPFAM" id="SSF53474">
    <property type="entry name" value="alpha/beta-Hydrolases"/>
    <property type="match status" value="1"/>
</dbReference>
<dbReference type="Pfam" id="PF00326">
    <property type="entry name" value="Peptidase_S9"/>
    <property type="match status" value="1"/>
</dbReference>
<dbReference type="InterPro" id="IPR001375">
    <property type="entry name" value="Peptidase_S9_cat"/>
</dbReference>
<dbReference type="AlphaFoldDB" id="A0A553ZXH9"/>
<proteinExistence type="predicted"/>
<evidence type="ECO:0000313" key="3">
    <source>
        <dbReference type="Proteomes" id="UP000318521"/>
    </source>
</evidence>
<protein>
    <submittedName>
        <fullName evidence="2">Esterase</fullName>
    </submittedName>
</protein>
<keyword evidence="3" id="KW-1185">Reference proteome</keyword>
<dbReference type="InterPro" id="IPR029058">
    <property type="entry name" value="AB_hydrolase_fold"/>
</dbReference>
<dbReference type="Proteomes" id="UP000318521">
    <property type="component" value="Unassembled WGS sequence"/>
</dbReference>
<dbReference type="Gene3D" id="3.40.50.1820">
    <property type="entry name" value="alpha/beta hydrolase"/>
    <property type="match status" value="1"/>
</dbReference>
<dbReference type="PANTHER" id="PTHR47381">
    <property type="entry name" value="ALPHA/BETA-HYDROLASES SUPERFAMILY PROTEIN"/>
    <property type="match status" value="1"/>
</dbReference>
<dbReference type="EMBL" id="VLXZ01000007">
    <property type="protein sequence ID" value="TSB46159.1"/>
    <property type="molecule type" value="Genomic_DNA"/>
</dbReference>
<gene>
    <name evidence="2" type="ORF">FN960_12405</name>
</gene>
<accession>A0A553ZXH9</accession>
<sequence>MISIEREQLGDISLLHVAEEKVRDQLNQPAIFFFHGLTSAKDQNLHIAYHLAEEGYRVILPDALHHGEREGTVTGEQRTMLLWEIVMNSINELQQLKDHFTHNGLIDEKRIGVAGTSMGGITTYGALTQYPWIHTSATLMGTAYYEHFANQQIEQMRAHGISIPDTLASATLKRLAAFDLSKQLSTLSDRPLMIWHGEKDQIVPASYSTTLYNELVPNYSDRPDHLALYLEKETGHAVSRQAIFQMKSWFTKHML</sequence>
<dbReference type="PANTHER" id="PTHR47381:SF3">
    <property type="entry name" value="ALPHA_BETA-HYDROLASES SUPERFAMILY PROTEIN"/>
    <property type="match status" value="1"/>
</dbReference>
<comment type="caution">
    <text evidence="2">The sequence shown here is derived from an EMBL/GenBank/DDBJ whole genome shotgun (WGS) entry which is preliminary data.</text>
</comment>
<dbReference type="RefSeq" id="WP_143849053.1">
    <property type="nucleotide sequence ID" value="NZ_VLXZ01000007.1"/>
</dbReference>
<dbReference type="GO" id="GO:0008236">
    <property type="term" value="F:serine-type peptidase activity"/>
    <property type="evidence" value="ECO:0007669"/>
    <property type="project" value="InterPro"/>
</dbReference>
<feature type="domain" description="Peptidase S9 prolyl oligopeptidase catalytic" evidence="1">
    <location>
        <begin position="88"/>
        <end position="243"/>
    </location>
</feature>
<reference evidence="2 3" key="1">
    <citation type="submission" date="2019-07" db="EMBL/GenBank/DDBJ databases">
        <authorList>
            <person name="Park Y.J."/>
            <person name="Jeong S.E."/>
            <person name="Jung H.S."/>
        </authorList>
    </citation>
    <scope>NUCLEOTIDE SEQUENCE [LARGE SCALE GENOMIC DNA]</scope>
    <source>
        <strain evidence="3">P16(2019)</strain>
    </source>
</reference>
<evidence type="ECO:0000259" key="1">
    <source>
        <dbReference type="Pfam" id="PF00326"/>
    </source>
</evidence>
<dbReference type="NCBIfam" id="NF007857">
    <property type="entry name" value="PRK10566.1"/>
    <property type="match status" value="1"/>
</dbReference>
<evidence type="ECO:0000313" key="2">
    <source>
        <dbReference type="EMBL" id="TSB46159.1"/>
    </source>
</evidence>
<dbReference type="OrthoDB" id="31158at2"/>
<organism evidence="2 3">
    <name type="scientific">Alkalicoccobacillus porphyridii</name>
    <dbReference type="NCBI Taxonomy" id="2597270"/>
    <lineage>
        <taxon>Bacteria</taxon>
        <taxon>Bacillati</taxon>
        <taxon>Bacillota</taxon>
        <taxon>Bacilli</taxon>
        <taxon>Bacillales</taxon>
        <taxon>Bacillaceae</taxon>
        <taxon>Alkalicoccobacillus</taxon>
    </lineage>
</organism>
<dbReference type="GO" id="GO:0006508">
    <property type="term" value="P:proteolysis"/>
    <property type="evidence" value="ECO:0007669"/>
    <property type="project" value="InterPro"/>
</dbReference>
<name>A0A553ZXH9_9BACI</name>